<name>A0AAN7Z918_9PEZI</name>
<protein>
    <submittedName>
        <fullName evidence="1">Uncharacterized protein</fullName>
    </submittedName>
</protein>
<accession>A0AAN7Z918</accession>
<evidence type="ECO:0000313" key="2">
    <source>
        <dbReference type="Proteomes" id="UP001305414"/>
    </source>
</evidence>
<organism evidence="1 2">
    <name type="scientific">Xylaria bambusicola</name>
    <dbReference type="NCBI Taxonomy" id="326684"/>
    <lineage>
        <taxon>Eukaryota</taxon>
        <taxon>Fungi</taxon>
        <taxon>Dikarya</taxon>
        <taxon>Ascomycota</taxon>
        <taxon>Pezizomycotina</taxon>
        <taxon>Sordariomycetes</taxon>
        <taxon>Xylariomycetidae</taxon>
        <taxon>Xylariales</taxon>
        <taxon>Xylariaceae</taxon>
        <taxon>Xylaria</taxon>
    </lineage>
</organism>
<keyword evidence="2" id="KW-1185">Reference proteome</keyword>
<sequence>MDWYRVSVISVLPLFDGIAVGEWRFPSLSVSRVTGAAPYDPVPKPGEERKSRGALDMITLGSWASDNGLASSGECDI</sequence>
<reference evidence="1 2" key="1">
    <citation type="submission" date="2023-10" db="EMBL/GenBank/DDBJ databases">
        <title>Draft genome sequence of Xylaria bambusicola isolate GMP-LS, the root and basal stem rot pathogen of sugarcane in Indonesia.</title>
        <authorList>
            <person name="Selvaraj P."/>
            <person name="Muralishankar V."/>
            <person name="Muruganantham S."/>
            <person name="Sp S."/>
            <person name="Haryani S."/>
            <person name="Lau K.J.X."/>
            <person name="Naqvi N.I."/>
        </authorList>
    </citation>
    <scope>NUCLEOTIDE SEQUENCE [LARGE SCALE GENOMIC DNA]</scope>
    <source>
        <strain evidence="1">GMP-LS</strain>
    </source>
</reference>
<dbReference type="AlphaFoldDB" id="A0AAN7Z918"/>
<proteinExistence type="predicted"/>
<gene>
    <name evidence="1" type="ORF">RRF57_010844</name>
</gene>
<dbReference type="Proteomes" id="UP001305414">
    <property type="component" value="Unassembled WGS sequence"/>
</dbReference>
<dbReference type="EMBL" id="JAWHQM010000049">
    <property type="protein sequence ID" value="KAK5635132.1"/>
    <property type="molecule type" value="Genomic_DNA"/>
</dbReference>
<evidence type="ECO:0000313" key="1">
    <source>
        <dbReference type="EMBL" id="KAK5635132.1"/>
    </source>
</evidence>
<comment type="caution">
    <text evidence="1">The sequence shown here is derived from an EMBL/GenBank/DDBJ whole genome shotgun (WGS) entry which is preliminary data.</text>
</comment>